<feature type="compositionally biased region" description="Low complexity" evidence="1">
    <location>
        <begin position="1"/>
        <end position="17"/>
    </location>
</feature>
<proteinExistence type="predicted"/>
<feature type="compositionally biased region" description="Basic residues" evidence="1">
    <location>
        <begin position="335"/>
        <end position="364"/>
    </location>
</feature>
<comment type="caution">
    <text evidence="3">The sequence shown here is derived from an EMBL/GenBank/DDBJ whole genome shotgun (WGS) entry which is preliminary data.</text>
</comment>
<feature type="region of interest" description="Disordered" evidence="1">
    <location>
        <begin position="1"/>
        <end position="190"/>
    </location>
</feature>
<feature type="compositionally biased region" description="Basic residues" evidence="1">
    <location>
        <begin position="421"/>
        <end position="430"/>
    </location>
</feature>
<dbReference type="EMBL" id="JAELVF020000001">
    <property type="protein sequence ID" value="MBU7598721.1"/>
    <property type="molecule type" value="Genomic_DNA"/>
</dbReference>
<accession>A0A949JEX3</accession>
<gene>
    <name evidence="3" type="ORF">JGS22_014135</name>
</gene>
<feature type="compositionally biased region" description="Basic residues" evidence="1">
    <location>
        <begin position="376"/>
        <end position="392"/>
    </location>
</feature>
<feature type="compositionally biased region" description="Basic and acidic residues" evidence="1">
    <location>
        <begin position="102"/>
        <end position="112"/>
    </location>
</feature>
<feature type="domain" description="DUF2510" evidence="2">
    <location>
        <begin position="16"/>
        <end position="47"/>
    </location>
</feature>
<name>A0A949JEX3_9ACTN</name>
<evidence type="ECO:0000313" key="3">
    <source>
        <dbReference type="EMBL" id="MBU7598721.1"/>
    </source>
</evidence>
<dbReference type="AlphaFoldDB" id="A0A949JEX3"/>
<dbReference type="InterPro" id="IPR018929">
    <property type="entry name" value="DUF2510"/>
</dbReference>
<dbReference type="Proteomes" id="UP000694501">
    <property type="component" value="Unassembled WGS sequence"/>
</dbReference>
<keyword evidence="4" id="KW-1185">Reference proteome</keyword>
<evidence type="ECO:0000259" key="2">
    <source>
        <dbReference type="Pfam" id="PF10708"/>
    </source>
</evidence>
<evidence type="ECO:0000313" key="4">
    <source>
        <dbReference type="Proteomes" id="UP000694501"/>
    </source>
</evidence>
<organism evidence="3 4">
    <name type="scientific">Streptomyces tardus</name>
    <dbReference type="NCBI Taxonomy" id="2780544"/>
    <lineage>
        <taxon>Bacteria</taxon>
        <taxon>Bacillati</taxon>
        <taxon>Actinomycetota</taxon>
        <taxon>Actinomycetes</taxon>
        <taxon>Kitasatosporales</taxon>
        <taxon>Streptomycetaceae</taxon>
        <taxon>Streptomyces</taxon>
    </lineage>
</organism>
<evidence type="ECO:0000256" key="1">
    <source>
        <dbReference type="SAM" id="MobiDB-lite"/>
    </source>
</evidence>
<protein>
    <submittedName>
        <fullName evidence="3">DUF2510 domain-containing protein</fullName>
    </submittedName>
</protein>
<sequence>MSAPPSGSASGSSTTAGYYPDPSIPGYIRYWDGASWVPGTSRPEPRPGEPTPTAPGEEPRSGGQSPEGGGAPASAPPESVDAVPAQRTDSPQEPPAGGLPELRPRGDVDVRESGQIAEWDDPARLHGQRPESAPSWQADAGRQSGFGGEQDQRISWGSPADRGEPGGGWQRPQAAPPGEAPAQPGRIVPLGDLPALADVHVTARAQLGQPARRRLLRGAAVPTGRGGEVAHLLLPAALGRGLCRGCGPRARLHGQRPESAPSWQADAGRQSGFGGEQDQRISWGSPRSAGEPQEMRWSCSPPNPLCRPASACQDGADSGRWPCSRHPCRPPPRSPHLKRRHRGTSRRRSCAARTSSRHATRPGRLRPPSRQPRPLRPPRSRARGPHPRHSPRPRAAGSSRCATSPPRPVGTAAPRRAGTAWRHRGVRRPATRSSGPPWTRPDPPRSASGWPPGSSTHW</sequence>
<dbReference type="Pfam" id="PF10708">
    <property type="entry name" value="DUF2510"/>
    <property type="match status" value="1"/>
</dbReference>
<reference evidence="3" key="1">
    <citation type="submission" date="2021-06" db="EMBL/GenBank/DDBJ databases">
        <title>Sequencing of actinobacteria type strains.</title>
        <authorList>
            <person name="Nguyen G.-S."/>
            <person name="Wentzel A."/>
        </authorList>
    </citation>
    <scope>NUCLEOTIDE SEQUENCE</scope>
    <source>
        <strain evidence="3">P38-E01</strain>
    </source>
</reference>
<feature type="region of interest" description="Disordered" evidence="1">
    <location>
        <begin position="251"/>
        <end position="458"/>
    </location>
</feature>